<keyword evidence="2" id="KW-1185">Reference proteome</keyword>
<dbReference type="AlphaFoldDB" id="N6WZJ1"/>
<dbReference type="eggNOG" id="COG2168">
    <property type="taxonomic scope" value="Bacteria"/>
</dbReference>
<dbReference type="Proteomes" id="UP000013165">
    <property type="component" value="Unassembled WGS sequence"/>
</dbReference>
<name>N6WZJ1_9GAMM</name>
<comment type="caution">
    <text evidence="1">The sequence shown here is derived from an EMBL/GenBank/DDBJ whole genome shotgun (WGS) entry which is preliminary data.</text>
</comment>
<protein>
    <submittedName>
        <fullName evidence="1">Sulfurtransferase complex subunit TusB</fullName>
    </submittedName>
</protein>
<dbReference type="RefSeq" id="WP_004582397.1">
    <property type="nucleotide sequence ID" value="NZ_AP028878.1"/>
</dbReference>
<dbReference type="PATRIC" id="fig|626887.3.peg.4466"/>
<keyword evidence="1" id="KW-0808">Transferase</keyword>
<dbReference type="Gene3D" id="3.40.1260.10">
    <property type="entry name" value="DsrEFH-like"/>
    <property type="match status" value="1"/>
</dbReference>
<dbReference type="EMBL" id="APLQ01000014">
    <property type="protein sequence ID" value="ENO14178.1"/>
    <property type="molecule type" value="Genomic_DNA"/>
</dbReference>
<dbReference type="NCBIfam" id="TIGR03011">
    <property type="entry name" value="sulf_tusB_dsrH"/>
    <property type="match status" value="1"/>
</dbReference>
<dbReference type="PANTHER" id="PTHR37526:SF1">
    <property type="entry name" value="PROTEIN TUSB"/>
    <property type="match status" value="1"/>
</dbReference>
<dbReference type="STRING" id="626887.J057_22330"/>
<organism evidence="1 2">
    <name type="scientific">Marinobacter nanhaiticus D15-8W</name>
    <dbReference type="NCBI Taxonomy" id="626887"/>
    <lineage>
        <taxon>Bacteria</taxon>
        <taxon>Pseudomonadati</taxon>
        <taxon>Pseudomonadota</taxon>
        <taxon>Gammaproteobacteria</taxon>
        <taxon>Pseudomonadales</taxon>
        <taxon>Marinobacteraceae</taxon>
        <taxon>Marinobacter</taxon>
    </lineage>
</organism>
<dbReference type="GO" id="GO:0016740">
    <property type="term" value="F:transferase activity"/>
    <property type="evidence" value="ECO:0007669"/>
    <property type="project" value="UniProtKB-KW"/>
</dbReference>
<reference evidence="1 2" key="1">
    <citation type="journal article" date="2013" name="Genome Announc.">
        <title>Genome Sequence of the Polycyclic Aromatic Hydrocarbon-Degrading Bacterium Strain Marinobacter nanhaiticus D15-8WT.</title>
        <authorList>
            <person name="Cui Z."/>
            <person name="Gao W."/>
            <person name="Li Q."/>
            <person name="Xu G."/>
            <person name="Zheng L."/>
        </authorList>
    </citation>
    <scope>NUCLEOTIDE SEQUENCE [LARGE SCALE GENOMIC DNA]</scope>
    <source>
        <strain evidence="1 2">D15-8W</strain>
    </source>
</reference>
<dbReference type="InterPro" id="IPR027396">
    <property type="entry name" value="DsrEFH-like"/>
</dbReference>
<dbReference type="Pfam" id="PF04077">
    <property type="entry name" value="DsrH"/>
    <property type="match status" value="1"/>
</dbReference>
<dbReference type="GO" id="GO:0002143">
    <property type="term" value="P:tRNA wobble position uridine thiolation"/>
    <property type="evidence" value="ECO:0007669"/>
    <property type="project" value="InterPro"/>
</dbReference>
<accession>N6WZJ1</accession>
<dbReference type="SUPFAM" id="SSF75169">
    <property type="entry name" value="DsrEFH-like"/>
    <property type="match status" value="1"/>
</dbReference>
<sequence>MSCLHILNKAPGEPRFDACLSGLTHGDTLLLIENAVIAVVHNTTDWPEGVKLNVLLDDLEARGLKDAAVGKAWLSVDYPGFVTLTTESEKVVCW</sequence>
<dbReference type="GO" id="GO:1990228">
    <property type="term" value="C:sulfurtransferase complex"/>
    <property type="evidence" value="ECO:0007669"/>
    <property type="project" value="TreeGrafter"/>
</dbReference>
<evidence type="ECO:0000313" key="1">
    <source>
        <dbReference type="EMBL" id="ENO14178.1"/>
    </source>
</evidence>
<dbReference type="InterPro" id="IPR007215">
    <property type="entry name" value="Sulphur_relay_TusB/DsrH"/>
</dbReference>
<dbReference type="HOGENOM" id="CLU_166087_3_0_6"/>
<gene>
    <name evidence="1" type="primary">dsrH</name>
    <name evidence="1" type="ORF">J057_22330</name>
</gene>
<dbReference type="PANTHER" id="PTHR37526">
    <property type="entry name" value="PROTEIN TUSB"/>
    <property type="match status" value="1"/>
</dbReference>
<evidence type="ECO:0000313" key="2">
    <source>
        <dbReference type="Proteomes" id="UP000013165"/>
    </source>
</evidence>
<dbReference type="OrthoDB" id="6183100at2"/>
<proteinExistence type="predicted"/>